<evidence type="ECO:0000313" key="2">
    <source>
        <dbReference type="EMBL" id="PYE39407.1"/>
    </source>
</evidence>
<dbReference type="AlphaFoldDB" id="A0A2V4UGX1"/>
<keyword evidence="1" id="KW-0732">Signal</keyword>
<evidence type="ECO:0000256" key="1">
    <source>
        <dbReference type="SAM" id="SignalP"/>
    </source>
</evidence>
<reference evidence="2 3" key="1">
    <citation type="submission" date="2018-06" db="EMBL/GenBank/DDBJ databases">
        <title>Genomic Encyclopedia of Type Strains, Phase III (KMG-III): the genomes of soil and plant-associated and newly described type strains.</title>
        <authorList>
            <person name="Whitman W."/>
        </authorList>
    </citation>
    <scope>NUCLEOTIDE SEQUENCE [LARGE SCALE GENOMIC DNA]</scope>
    <source>
        <strain evidence="2 3">CECT 5889</strain>
    </source>
</reference>
<protein>
    <recommendedName>
        <fullName evidence="4">Lysozyme inhibitor LprI N-terminal domain-containing protein</fullName>
    </recommendedName>
</protein>
<dbReference type="EMBL" id="QJSU01000004">
    <property type="protein sequence ID" value="PYE39407.1"/>
    <property type="molecule type" value="Genomic_DNA"/>
</dbReference>
<keyword evidence="3" id="KW-1185">Reference proteome</keyword>
<feature type="chain" id="PRO_5015944496" description="Lysozyme inhibitor LprI N-terminal domain-containing protein" evidence="1">
    <location>
        <begin position="34"/>
        <end position="257"/>
    </location>
</feature>
<comment type="caution">
    <text evidence="2">The sequence shown here is derived from an EMBL/GenBank/DDBJ whole genome shotgun (WGS) entry which is preliminary data.</text>
</comment>
<sequence length="257" mass="29023">MFTSVIKTISRKQSIYTALSAIVLLTTVSPVLAENDTAQITDKHSFTDCRNDAQDQKPSYRYQSNEQRVLNCMVDQLKPYQQADKTAQQQYFAYQAQGWLNYAIHQDSMNSKSSAGSIATEMAESILQALETDTIQNIALHQDIPSNSALMRPDLWATLNALKDSDGIASAPREIAFSEVTLIWAATNQCERGWRESSMHFRMADRWLEQAREAYVNAHDSQTNVNLEQLIVRYYKQYAPLDTGDDVCQGQVLTPVP</sequence>
<dbReference type="RefSeq" id="WP_110923055.1">
    <property type="nucleotide sequence ID" value="NZ_QJSU01000004.1"/>
</dbReference>
<feature type="signal peptide" evidence="1">
    <location>
        <begin position="1"/>
        <end position="33"/>
    </location>
</feature>
<evidence type="ECO:0000313" key="3">
    <source>
        <dbReference type="Proteomes" id="UP000247746"/>
    </source>
</evidence>
<name>A0A2V4UGX1_9GAMM</name>
<dbReference type="Proteomes" id="UP000247746">
    <property type="component" value="Unassembled WGS sequence"/>
</dbReference>
<evidence type="ECO:0008006" key="4">
    <source>
        <dbReference type="Google" id="ProtNLM"/>
    </source>
</evidence>
<organism evidence="2 3">
    <name type="scientific">Psychrobacter fozii</name>
    <dbReference type="NCBI Taxonomy" id="198480"/>
    <lineage>
        <taxon>Bacteria</taxon>
        <taxon>Pseudomonadati</taxon>
        <taxon>Pseudomonadota</taxon>
        <taxon>Gammaproteobacteria</taxon>
        <taxon>Moraxellales</taxon>
        <taxon>Moraxellaceae</taxon>
        <taxon>Psychrobacter</taxon>
    </lineage>
</organism>
<dbReference type="OrthoDB" id="6657074at2"/>
<gene>
    <name evidence="2" type="ORF">DFP82_104219</name>
</gene>
<proteinExistence type="predicted"/>
<accession>A0A2V4UGX1</accession>